<name>A0A1X2LS15_9MYCO</name>
<evidence type="ECO:0000313" key="3">
    <source>
        <dbReference type="Proteomes" id="UP000193247"/>
    </source>
</evidence>
<comment type="caution">
    <text evidence="2">The sequence shown here is derived from an EMBL/GenBank/DDBJ whole genome shotgun (WGS) entry which is preliminary data.</text>
</comment>
<dbReference type="STRING" id="1430326.B8W66_16970"/>
<dbReference type="InterPro" id="IPR038332">
    <property type="entry name" value="PPE_sf"/>
</dbReference>
<dbReference type="SUPFAM" id="SSF140459">
    <property type="entry name" value="PE/PPE dimer-like"/>
    <property type="match status" value="1"/>
</dbReference>
<dbReference type="OrthoDB" id="4752972at2"/>
<dbReference type="RefSeq" id="WP_085326444.1">
    <property type="nucleotide sequence ID" value="NZ_NCXP01000024.1"/>
</dbReference>
<organism evidence="2 3">
    <name type="scientific">Mycobacterium decipiens</name>
    <dbReference type="NCBI Taxonomy" id="1430326"/>
    <lineage>
        <taxon>Bacteria</taxon>
        <taxon>Bacillati</taxon>
        <taxon>Actinomycetota</taxon>
        <taxon>Actinomycetes</taxon>
        <taxon>Mycobacteriales</taxon>
        <taxon>Mycobacteriaceae</taxon>
        <taxon>Mycobacterium</taxon>
    </lineage>
</organism>
<keyword evidence="3" id="KW-1185">Reference proteome</keyword>
<accession>A0A1X2LS15</accession>
<dbReference type="EMBL" id="NCXP01000024">
    <property type="protein sequence ID" value="OSC39437.1"/>
    <property type="molecule type" value="Genomic_DNA"/>
</dbReference>
<dbReference type="Gene3D" id="1.10.287.850">
    <property type="entry name" value="HP0062-like domain"/>
    <property type="match status" value="1"/>
</dbReference>
<evidence type="ECO:0000313" key="2">
    <source>
        <dbReference type="EMBL" id="OSC39437.1"/>
    </source>
</evidence>
<evidence type="ECO:0000259" key="1">
    <source>
        <dbReference type="Pfam" id="PF00934"/>
    </source>
</evidence>
<sequence length="99" mass="9917">MSFVTIQPEVLAMAVGDLQKIGTAVTAQNAAACAPTTGVLPPAADEVSALTAARFAAHAEKYQVVGRQAALVHDMFVATLAAGADSYAATEAANVVATS</sequence>
<reference evidence="2 3" key="1">
    <citation type="submission" date="2017-04" db="EMBL/GenBank/DDBJ databases">
        <title>The new phylogeny of genus Mycobacterium.</title>
        <authorList>
            <person name="Tortoli E."/>
            <person name="Trovato A."/>
            <person name="Cirillo D.M."/>
        </authorList>
    </citation>
    <scope>NUCLEOTIDE SEQUENCE [LARGE SCALE GENOMIC DNA]</scope>
    <source>
        <strain evidence="2 3">TBL 1200985</strain>
    </source>
</reference>
<dbReference type="Proteomes" id="UP000193247">
    <property type="component" value="Unassembled WGS sequence"/>
</dbReference>
<protein>
    <submittedName>
        <fullName evidence="2">PE family protein</fullName>
    </submittedName>
</protein>
<feature type="domain" description="PE" evidence="1">
    <location>
        <begin position="4"/>
        <end position="94"/>
    </location>
</feature>
<proteinExistence type="predicted"/>
<gene>
    <name evidence="2" type="ORF">B8W66_16970</name>
</gene>
<dbReference type="Pfam" id="PF00934">
    <property type="entry name" value="PE"/>
    <property type="match status" value="1"/>
</dbReference>
<dbReference type="AlphaFoldDB" id="A0A1X2LS15"/>
<dbReference type="InterPro" id="IPR000084">
    <property type="entry name" value="PE-PGRS_N"/>
</dbReference>